<evidence type="ECO:0000313" key="3">
    <source>
        <dbReference type="Proteomes" id="UP001194696"/>
    </source>
</evidence>
<evidence type="ECO:0000256" key="1">
    <source>
        <dbReference type="SAM" id="MobiDB-lite"/>
    </source>
</evidence>
<feature type="compositionally biased region" description="Polar residues" evidence="1">
    <location>
        <begin position="158"/>
        <end position="172"/>
    </location>
</feature>
<protein>
    <submittedName>
        <fullName evidence="2">Uncharacterized protein</fullName>
    </submittedName>
</protein>
<feature type="region of interest" description="Disordered" evidence="1">
    <location>
        <begin position="150"/>
        <end position="200"/>
    </location>
</feature>
<gene>
    <name evidence="2" type="ORF">BGZ96_006599</name>
</gene>
<evidence type="ECO:0000313" key="2">
    <source>
        <dbReference type="EMBL" id="KAG0297419.1"/>
    </source>
</evidence>
<comment type="caution">
    <text evidence="2">The sequence shown here is derived from an EMBL/GenBank/DDBJ whole genome shotgun (WGS) entry which is preliminary data.</text>
</comment>
<dbReference type="Proteomes" id="UP001194696">
    <property type="component" value="Unassembled WGS sequence"/>
</dbReference>
<proteinExistence type="predicted"/>
<feature type="region of interest" description="Disordered" evidence="1">
    <location>
        <begin position="1"/>
        <end position="63"/>
    </location>
</feature>
<sequence length="302" mass="33266">MEDISRQGLTLATPPQDPNEAGEIGTSNNPSEPSDRGIRAGTAGGATQANSATLFSSGPPRSNFLNCPSLEDLPLPTQKYHLPRTSMVSPILLAVMSASQDFTRRNYPFSSREEEDDDDKIVALDLNSQFPGVPSSASWESQLQFPAVPTNAPWKVHTGSNSNHSRPQTPRTASEFERPRTASETEERQRGKQTDRSIREGQNIQYQALGGQECDLNGDQILEILDDHDIDEERIIEAYYCDYGEQGDEGNEVEEGGDGTVAYEDTQKLIGNGKVKESRTFLQRVKKRLSALTKPKKTPEPA</sequence>
<reference evidence="2 3" key="1">
    <citation type="journal article" date="2020" name="Fungal Divers.">
        <title>Resolving the Mortierellaceae phylogeny through synthesis of multi-gene phylogenetics and phylogenomics.</title>
        <authorList>
            <person name="Vandepol N."/>
            <person name="Liber J."/>
            <person name="Desiro A."/>
            <person name="Na H."/>
            <person name="Kennedy M."/>
            <person name="Barry K."/>
            <person name="Grigoriev I.V."/>
            <person name="Miller A.N."/>
            <person name="O'Donnell K."/>
            <person name="Stajich J.E."/>
            <person name="Bonito G."/>
        </authorList>
    </citation>
    <scope>NUCLEOTIDE SEQUENCE [LARGE SCALE GENOMIC DNA]</scope>
    <source>
        <strain evidence="2 3">AD045</strain>
    </source>
</reference>
<feature type="compositionally biased region" description="Polar residues" evidence="1">
    <location>
        <begin position="54"/>
        <end position="63"/>
    </location>
</feature>
<organism evidence="2 3">
    <name type="scientific">Linnemannia gamsii</name>
    <dbReference type="NCBI Taxonomy" id="64522"/>
    <lineage>
        <taxon>Eukaryota</taxon>
        <taxon>Fungi</taxon>
        <taxon>Fungi incertae sedis</taxon>
        <taxon>Mucoromycota</taxon>
        <taxon>Mortierellomycotina</taxon>
        <taxon>Mortierellomycetes</taxon>
        <taxon>Mortierellales</taxon>
        <taxon>Mortierellaceae</taxon>
        <taxon>Linnemannia</taxon>
    </lineage>
</organism>
<accession>A0ABQ7KGP6</accession>
<keyword evidence="3" id="KW-1185">Reference proteome</keyword>
<dbReference type="EMBL" id="JAAAIM010000032">
    <property type="protein sequence ID" value="KAG0297419.1"/>
    <property type="molecule type" value="Genomic_DNA"/>
</dbReference>
<feature type="compositionally biased region" description="Basic and acidic residues" evidence="1">
    <location>
        <begin position="174"/>
        <end position="199"/>
    </location>
</feature>
<name>A0ABQ7KGP6_9FUNG</name>